<evidence type="ECO:0000313" key="2">
    <source>
        <dbReference type="EMBL" id="KAF6501174.1"/>
    </source>
</evidence>
<comment type="caution">
    <text evidence="2">The sequence shown here is derived from an EMBL/GenBank/DDBJ whole genome shotgun (WGS) entry which is preliminary data.</text>
</comment>
<gene>
    <name evidence="2" type="ORF">HJG59_008130</name>
</gene>
<dbReference type="EMBL" id="JACASF010000001">
    <property type="protein sequence ID" value="KAF6501174.1"/>
    <property type="molecule type" value="Genomic_DNA"/>
</dbReference>
<dbReference type="Proteomes" id="UP000550707">
    <property type="component" value="Unassembled WGS sequence"/>
</dbReference>
<name>A0A7J8JW90_MOLMO</name>
<proteinExistence type="predicted"/>
<accession>A0A7J8JW90</accession>
<feature type="signal peptide" evidence="1">
    <location>
        <begin position="1"/>
        <end position="27"/>
    </location>
</feature>
<reference evidence="2 3" key="1">
    <citation type="journal article" date="2020" name="Nature">
        <title>Six reference-quality genomes reveal evolution of bat adaptations.</title>
        <authorList>
            <person name="Jebb D."/>
            <person name="Huang Z."/>
            <person name="Pippel M."/>
            <person name="Hughes G.M."/>
            <person name="Lavrichenko K."/>
            <person name="Devanna P."/>
            <person name="Winkler S."/>
            <person name="Jermiin L.S."/>
            <person name="Skirmuntt E.C."/>
            <person name="Katzourakis A."/>
            <person name="Burkitt-Gray L."/>
            <person name="Ray D.A."/>
            <person name="Sullivan K.A.M."/>
            <person name="Roscito J.G."/>
            <person name="Kirilenko B.M."/>
            <person name="Davalos L.M."/>
            <person name="Corthals A.P."/>
            <person name="Power M.L."/>
            <person name="Jones G."/>
            <person name="Ransome R.D."/>
            <person name="Dechmann D.K.N."/>
            <person name="Locatelli A.G."/>
            <person name="Puechmaille S.J."/>
            <person name="Fedrigo O."/>
            <person name="Jarvis E.D."/>
            <person name="Hiller M."/>
            <person name="Vernes S.C."/>
            <person name="Myers E.W."/>
            <person name="Teeling E.C."/>
        </authorList>
    </citation>
    <scope>NUCLEOTIDE SEQUENCE [LARGE SCALE GENOMIC DNA]</scope>
    <source>
        <strain evidence="2">MMolMol1</strain>
        <tissue evidence="2">Muscle</tissue>
    </source>
</reference>
<sequence>MSRTCTGRKWAVWWACPGLMAISETFCSPALQLKSAPVTVSPWAKHWLWLPEAAVQTPAECGRDAEPALGAAGPTVQELPRTSPALQLQLRGAPLQPQRGGQNPQARFRLKLLLALMAETTALALCGGLHSLELKIKESSHLPGPYGSVVERRPCTKRSPVQFLVRAHAQGVGSIPSGGHAGGSQSMFSLTDVSISLSLFLPLSLKSIKGKTIFFFFILT</sequence>
<dbReference type="AlphaFoldDB" id="A0A7J8JW90"/>
<evidence type="ECO:0000256" key="1">
    <source>
        <dbReference type="SAM" id="SignalP"/>
    </source>
</evidence>
<feature type="chain" id="PRO_5029454311" evidence="1">
    <location>
        <begin position="28"/>
        <end position="220"/>
    </location>
</feature>
<evidence type="ECO:0000313" key="3">
    <source>
        <dbReference type="Proteomes" id="UP000550707"/>
    </source>
</evidence>
<keyword evidence="3" id="KW-1185">Reference proteome</keyword>
<keyword evidence="1" id="KW-0732">Signal</keyword>
<dbReference type="InParanoid" id="A0A7J8JW90"/>
<organism evidence="2 3">
    <name type="scientific">Molossus molossus</name>
    <name type="common">Pallas' mastiff bat</name>
    <name type="synonym">Vespertilio molossus</name>
    <dbReference type="NCBI Taxonomy" id="27622"/>
    <lineage>
        <taxon>Eukaryota</taxon>
        <taxon>Metazoa</taxon>
        <taxon>Chordata</taxon>
        <taxon>Craniata</taxon>
        <taxon>Vertebrata</taxon>
        <taxon>Euteleostomi</taxon>
        <taxon>Mammalia</taxon>
        <taxon>Eutheria</taxon>
        <taxon>Laurasiatheria</taxon>
        <taxon>Chiroptera</taxon>
        <taxon>Yangochiroptera</taxon>
        <taxon>Molossidae</taxon>
        <taxon>Molossus</taxon>
    </lineage>
</organism>
<protein>
    <submittedName>
        <fullName evidence="2">Uncharacterized protein</fullName>
    </submittedName>
</protein>